<protein>
    <submittedName>
        <fullName evidence="2">Uncharacterized protein</fullName>
    </submittedName>
</protein>
<name>A0A2Z4IGY8_9BACT</name>
<keyword evidence="1" id="KW-0472">Membrane</keyword>
<accession>A0A2Z4IGY8</accession>
<evidence type="ECO:0000313" key="3">
    <source>
        <dbReference type="Proteomes" id="UP000248688"/>
    </source>
</evidence>
<dbReference type="RefSeq" id="WP_112783802.1">
    <property type="nucleotide sequence ID" value="NZ_CP030041.1"/>
</dbReference>
<keyword evidence="1" id="KW-0812">Transmembrane</keyword>
<evidence type="ECO:0000256" key="1">
    <source>
        <dbReference type="SAM" id="Phobius"/>
    </source>
</evidence>
<proteinExistence type="predicted"/>
<organism evidence="2 3">
    <name type="scientific">Echinicola strongylocentroti</name>
    <dbReference type="NCBI Taxonomy" id="1795355"/>
    <lineage>
        <taxon>Bacteria</taxon>
        <taxon>Pseudomonadati</taxon>
        <taxon>Bacteroidota</taxon>
        <taxon>Cytophagia</taxon>
        <taxon>Cytophagales</taxon>
        <taxon>Cyclobacteriaceae</taxon>
        <taxon>Echinicola</taxon>
    </lineage>
</organism>
<dbReference type="AlphaFoldDB" id="A0A2Z4IGY8"/>
<keyword evidence="1" id="KW-1133">Transmembrane helix</keyword>
<gene>
    <name evidence="2" type="ORF">DN752_09965</name>
</gene>
<evidence type="ECO:0000313" key="2">
    <source>
        <dbReference type="EMBL" id="AWW30421.1"/>
    </source>
</evidence>
<sequence>MMEEEIRALLAKYYEGETSLEEEGRLKELLKQSTAFEEERMFVLGLEEMAQNEPSHKASPGAGKGMWAWQKMAAIVAVFLALGWLFFEQQKRMQEEEAYRQVVEALSLIQQNMEKGTSSMKPLEDIRYLGATDELFNIKEIKEEK</sequence>
<dbReference type="OrthoDB" id="840371at2"/>
<dbReference type="EMBL" id="CP030041">
    <property type="protein sequence ID" value="AWW30421.1"/>
    <property type="molecule type" value="Genomic_DNA"/>
</dbReference>
<reference evidence="2 3" key="1">
    <citation type="submission" date="2018-06" db="EMBL/GenBank/DDBJ databases">
        <title>Echinicola strongylocentroti sp. nov., isolated from a sea urchin Strongylocentrotus intermedius.</title>
        <authorList>
            <person name="Bae S.S."/>
        </authorList>
    </citation>
    <scope>NUCLEOTIDE SEQUENCE [LARGE SCALE GENOMIC DNA]</scope>
    <source>
        <strain evidence="2 3">MEBiC08714</strain>
    </source>
</reference>
<dbReference type="KEGG" id="est:DN752_09965"/>
<keyword evidence="3" id="KW-1185">Reference proteome</keyword>
<feature type="transmembrane region" description="Helical" evidence="1">
    <location>
        <begin position="67"/>
        <end position="87"/>
    </location>
</feature>
<dbReference type="Proteomes" id="UP000248688">
    <property type="component" value="Chromosome"/>
</dbReference>